<comment type="caution">
    <text evidence="1">The sequence shown here is derived from an EMBL/GenBank/DDBJ whole genome shotgun (WGS) entry which is preliminary data.</text>
</comment>
<gene>
    <name evidence="1" type="ORF">DFJ69_3870</name>
</gene>
<dbReference type="SUPFAM" id="SSF53756">
    <property type="entry name" value="UDP-Glycosyltransferase/glycogen phosphorylase"/>
    <property type="match status" value="1"/>
</dbReference>
<protein>
    <recommendedName>
        <fullName evidence="3">Glycosyltransferase involved in cell wall biosynthesis</fullName>
    </recommendedName>
</protein>
<dbReference type="RefSeq" id="WP_116023843.1">
    <property type="nucleotide sequence ID" value="NZ_QTTT01000001.1"/>
</dbReference>
<name>A0A3D9SWH9_9ACTN</name>
<organism evidence="1 2">
    <name type="scientific">Thermomonospora umbrina</name>
    <dbReference type="NCBI Taxonomy" id="111806"/>
    <lineage>
        <taxon>Bacteria</taxon>
        <taxon>Bacillati</taxon>
        <taxon>Actinomycetota</taxon>
        <taxon>Actinomycetes</taxon>
        <taxon>Streptosporangiales</taxon>
        <taxon>Thermomonosporaceae</taxon>
        <taxon>Thermomonospora</taxon>
    </lineage>
</organism>
<dbReference type="Pfam" id="PF20471">
    <property type="entry name" value="DUF6716"/>
    <property type="match status" value="1"/>
</dbReference>
<dbReference type="AlphaFoldDB" id="A0A3D9SWH9"/>
<dbReference type="OrthoDB" id="8441777at2"/>
<evidence type="ECO:0000313" key="2">
    <source>
        <dbReference type="Proteomes" id="UP000256661"/>
    </source>
</evidence>
<dbReference type="EMBL" id="QTTT01000001">
    <property type="protein sequence ID" value="REE98383.1"/>
    <property type="molecule type" value="Genomic_DNA"/>
</dbReference>
<evidence type="ECO:0000313" key="1">
    <source>
        <dbReference type="EMBL" id="REE98383.1"/>
    </source>
</evidence>
<sequence length="393" mass="42756">MTVPARVLAVADSDSYLKWTAGLLDHLPEDWSRRLAVVRSPITPSPEQIRSALNGTGSKDPAVVTARGLVRVITEHRPDVVLLGCTGPVVDTLSAMVLGRSRPVLVSGLPGISVPATERAWRFRSAADLFIVHSHHEVAEFTEIARRMGLPGRVGLARLPFLAPAEAAPVRDRVVFATQAKVPVERGQRESILLSLAALAERRPDLRVVVKLRALATEEQTHRERHSYQTLWDEMVAEGRVRAGLLTFDAGPMREHLAHAAGFVTVSSTAALEAIAASVPLLVLSDFGVGAEMINLVFADSGCLGTLADLERAEFRDPDPAWCAANYFHAPDADDWVGTLTDLVRTSRGGALPVPTRLVRRKGLLAEPKARLRLQLSPTMVRQLSGIRRAVRR</sequence>
<dbReference type="InterPro" id="IPR046561">
    <property type="entry name" value="DUF6716"/>
</dbReference>
<accession>A0A3D9SWH9</accession>
<dbReference type="Proteomes" id="UP000256661">
    <property type="component" value="Unassembled WGS sequence"/>
</dbReference>
<reference evidence="1 2" key="1">
    <citation type="submission" date="2018-08" db="EMBL/GenBank/DDBJ databases">
        <title>Sequencing the genomes of 1000 actinobacteria strains.</title>
        <authorList>
            <person name="Klenk H.-P."/>
        </authorList>
    </citation>
    <scope>NUCLEOTIDE SEQUENCE [LARGE SCALE GENOMIC DNA]</scope>
    <source>
        <strain evidence="1 2">DSM 43927</strain>
    </source>
</reference>
<keyword evidence="2" id="KW-1185">Reference proteome</keyword>
<evidence type="ECO:0008006" key="3">
    <source>
        <dbReference type="Google" id="ProtNLM"/>
    </source>
</evidence>
<proteinExistence type="predicted"/>